<protein>
    <submittedName>
        <fullName evidence="1">Uncharacterized protein</fullName>
    </submittedName>
</protein>
<sequence length="320" mass="36463">MDWTRLHTLDFGFGSPFHLLEALTGRVSQLKTFKFGFWPTTQTGAASKLWNASENLGVLERFLNFIDALENIRLHSWDDDAMSKVRPSLLAKHGPSLQYLEAKIHKGFDTWHPEHFAALAEKAPRLKELRARMGLQEVKRGKKTRSIWPDMIAASNVQSTSSVARLKGIFSSFKKQIDTSPKLPTSSRAMSSTTPRFGHSALTSLRHLTHLHLEVILEWDADQLISFPAPYQFGVPSIKHQFATELVLHVWENFGSDSPIEQIEVVFIAPEVSNSSKEWTYTVSKRWMKRDADGIWEWRVVVDMREEGSNSDPNNFDPFG</sequence>
<dbReference type="OrthoDB" id="3556572at2759"/>
<accession>A0A8K0QSW2</accession>
<organism evidence="1 2">
    <name type="scientific">Paraphoma chrysanthemicola</name>
    <dbReference type="NCBI Taxonomy" id="798071"/>
    <lineage>
        <taxon>Eukaryota</taxon>
        <taxon>Fungi</taxon>
        <taxon>Dikarya</taxon>
        <taxon>Ascomycota</taxon>
        <taxon>Pezizomycotina</taxon>
        <taxon>Dothideomycetes</taxon>
        <taxon>Pleosporomycetidae</taxon>
        <taxon>Pleosporales</taxon>
        <taxon>Pleosporineae</taxon>
        <taxon>Phaeosphaeriaceae</taxon>
        <taxon>Paraphoma</taxon>
    </lineage>
</organism>
<keyword evidence="2" id="KW-1185">Reference proteome</keyword>
<reference evidence="1" key="1">
    <citation type="journal article" date="2021" name="Nat. Commun.">
        <title>Genetic determinants of endophytism in the Arabidopsis root mycobiome.</title>
        <authorList>
            <person name="Mesny F."/>
            <person name="Miyauchi S."/>
            <person name="Thiergart T."/>
            <person name="Pickel B."/>
            <person name="Atanasova L."/>
            <person name="Karlsson M."/>
            <person name="Huettel B."/>
            <person name="Barry K.W."/>
            <person name="Haridas S."/>
            <person name="Chen C."/>
            <person name="Bauer D."/>
            <person name="Andreopoulos W."/>
            <person name="Pangilinan J."/>
            <person name="LaButti K."/>
            <person name="Riley R."/>
            <person name="Lipzen A."/>
            <person name="Clum A."/>
            <person name="Drula E."/>
            <person name="Henrissat B."/>
            <person name="Kohler A."/>
            <person name="Grigoriev I.V."/>
            <person name="Martin F.M."/>
            <person name="Hacquard S."/>
        </authorList>
    </citation>
    <scope>NUCLEOTIDE SEQUENCE</scope>
    <source>
        <strain evidence="1">MPI-SDFR-AT-0120</strain>
    </source>
</reference>
<name>A0A8K0QSW2_9PLEO</name>
<proteinExistence type="predicted"/>
<comment type="caution">
    <text evidence="1">The sequence shown here is derived from an EMBL/GenBank/DDBJ whole genome shotgun (WGS) entry which is preliminary data.</text>
</comment>
<dbReference type="Proteomes" id="UP000813461">
    <property type="component" value="Unassembled WGS sequence"/>
</dbReference>
<gene>
    <name evidence="1" type="ORF">FB567DRAFT_458631</name>
</gene>
<evidence type="ECO:0000313" key="1">
    <source>
        <dbReference type="EMBL" id="KAH7066515.1"/>
    </source>
</evidence>
<dbReference type="AlphaFoldDB" id="A0A8K0QSW2"/>
<dbReference type="EMBL" id="JAGMVJ010000039">
    <property type="protein sequence ID" value="KAH7066515.1"/>
    <property type="molecule type" value="Genomic_DNA"/>
</dbReference>
<evidence type="ECO:0000313" key="2">
    <source>
        <dbReference type="Proteomes" id="UP000813461"/>
    </source>
</evidence>